<name>A0ABN2LNE9_9ACTN</name>
<sequence length="400" mass="40965">MWDLLRRRDFRILFTGLTASMTGESLLLLMLAVWVKELTGSSSMAGLALLAVVAPAIVSPLLGWVVDQFPRRGFLVVANAATAVALTPLFAVHGRAQLWIIFVVAVLYGLSMFTVTGALDGLIQQLLPPADLAAGNGLLQTVRQGLRLVGPLGGAALFTTLGAATVVGCAIVGLLLAAAAIALIRVPAGESAAPGAPAPQGWAGEVSAGVRFLVRQPALRRVTVGLVIVATVIGFLETIVFSYVDEGLHRPPAFVSVLICLQGAGAVVGGLVAARVVRRLGEVGGLGLGVACFAVGAAFLIYPQLVLGLTGSVLFGFGLTIATVSIPTLIQRTTPSALIGRVSTASGAVFSLPQTLSIALGAGLIQLIDYRLLFVVIAVVVTGAAAYLWAGRNLAAQPAA</sequence>
<feature type="transmembrane region" description="Helical" evidence="6">
    <location>
        <begin position="12"/>
        <end position="35"/>
    </location>
</feature>
<dbReference type="InterPro" id="IPR036259">
    <property type="entry name" value="MFS_trans_sf"/>
</dbReference>
<feature type="transmembrane region" description="Helical" evidence="6">
    <location>
        <begin position="311"/>
        <end position="330"/>
    </location>
</feature>
<feature type="transmembrane region" description="Helical" evidence="6">
    <location>
        <begin position="98"/>
        <end position="119"/>
    </location>
</feature>
<reference evidence="8 9" key="1">
    <citation type="journal article" date="2019" name="Int. J. Syst. Evol. Microbiol.">
        <title>The Global Catalogue of Microorganisms (GCM) 10K type strain sequencing project: providing services to taxonomists for standard genome sequencing and annotation.</title>
        <authorList>
            <consortium name="The Broad Institute Genomics Platform"/>
            <consortium name="The Broad Institute Genome Sequencing Center for Infectious Disease"/>
            <person name="Wu L."/>
            <person name="Ma J."/>
        </authorList>
    </citation>
    <scope>NUCLEOTIDE SEQUENCE [LARGE SCALE GENOMIC DNA]</scope>
    <source>
        <strain evidence="8 9">JCM 13250</strain>
    </source>
</reference>
<comment type="subcellular location">
    <subcellularLocation>
        <location evidence="1">Cell membrane</location>
        <topology evidence="1">Multi-pass membrane protein</topology>
    </subcellularLocation>
</comment>
<gene>
    <name evidence="8" type="ORF">GCM10009682_15600</name>
</gene>
<proteinExistence type="predicted"/>
<dbReference type="InterPro" id="IPR020846">
    <property type="entry name" value="MFS_dom"/>
</dbReference>
<dbReference type="Gene3D" id="1.20.1250.20">
    <property type="entry name" value="MFS general substrate transporter like domains"/>
    <property type="match status" value="1"/>
</dbReference>
<feature type="transmembrane region" description="Helical" evidence="6">
    <location>
        <begin position="47"/>
        <end position="66"/>
    </location>
</feature>
<evidence type="ECO:0000313" key="8">
    <source>
        <dbReference type="EMBL" id="GAA1794729.1"/>
    </source>
</evidence>
<keyword evidence="4 6" id="KW-1133">Transmembrane helix</keyword>
<dbReference type="SUPFAM" id="SSF103473">
    <property type="entry name" value="MFS general substrate transporter"/>
    <property type="match status" value="2"/>
</dbReference>
<dbReference type="PANTHER" id="PTHR23513:SF6">
    <property type="entry name" value="MAJOR FACILITATOR SUPERFAMILY ASSOCIATED DOMAIN-CONTAINING PROTEIN"/>
    <property type="match status" value="1"/>
</dbReference>
<feature type="transmembrane region" description="Helical" evidence="6">
    <location>
        <begin position="371"/>
        <end position="390"/>
    </location>
</feature>
<dbReference type="InterPro" id="IPR011701">
    <property type="entry name" value="MFS"/>
</dbReference>
<evidence type="ECO:0000256" key="6">
    <source>
        <dbReference type="SAM" id="Phobius"/>
    </source>
</evidence>
<evidence type="ECO:0000259" key="7">
    <source>
        <dbReference type="PROSITE" id="PS50850"/>
    </source>
</evidence>
<dbReference type="CDD" id="cd06173">
    <property type="entry name" value="MFS_MefA_like"/>
    <property type="match status" value="1"/>
</dbReference>
<keyword evidence="3 6" id="KW-0812">Transmembrane</keyword>
<dbReference type="PROSITE" id="PS50850">
    <property type="entry name" value="MFS"/>
    <property type="match status" value="2"/>
</dbReference>
<feature type="transmembrane region" description="Helical" evidence="6">
    <location>
        <begin position="222"/>
        <end position="241"/>
    </location>
</feature>
<dbReference type="RefSeq" id="WP_344127830.1">
    <property type="nucleotide sequence ID" value="NZ_BAAALT010000037.1"/>
</dbReference>
<keyword evidence="5 6" id="KW-0472">Membrane</keyword>
<feature type="transmembrane region" description="Helical" evidence="6">
    <location>
        <begin position="155"/>
        <end position="184"/>
    </location>
</feature>
<evidence type="ECO:0000313" key="9">
    <source>
        <dbReference type="Proteomes" id="UP001500218"/>
    </source>
</evidence>
<accession>A0ABN2LNE9</accession>
<feature type="transmembrane region" description="Helical" evidence="6">
    <location>
        <begin position="253"/>
        <end position="274"/>
    </location>
</feature>
<evidence type="ECO:0000256" key="2">
    <source>
        <dbReference type="ARBA" id="ARBA00022475"/>
    </source>
</evidence>
<protein>
    <submittedName>
        <fullName evidence="8">MFS transporter</fullName>
    </submittedName>
</protein>
<evidence type="ECO:0000256" key="3">
    <source>
        <dbReference type="ARBA" id="ARBA00022692"/>
    </source>
</evidence>
<dbReference type="Pfam" id="PF07690">
    <property type="entry name" value="MFS_1"/>
    <property type="match status" value="1"/>
</dbReference>
<keyword evidence="9" id="KW-1185">Reference proteome</keyword>
<dbReference type="EMBL" id="BAAALT010000037">
    <property type="protein sequence ID" value="GAA1794729.1"/>
    <property type="molecule type" value="Genomic_DNA"/>
</dbReference>
<evidence type="ECO:0000256" key="5">
    <source>
        <dbReference type="ARBA" id="ARBA00023136"/>
    </source>
</evidence>
<evidence type="ECO:0000256" key="1">
    <source>
        <dbReference type="ARBA" id="ARBA00004651"/>
    </source>
</evidence>
<comment type="caution">
    <text evidence="8">The sequence shown here is derived from an EMBL/GenBank/DDBJ whole genome shotgun (WGS) entry which is preliminary data.</text>
</comment>
<feature type="transmembrane region" description="Helical" evidence="6">
    <location>
        <begin position="342"/>
        <end position="365"/>
    </location>
</feature>
<evidence type="ECO:0000256" key="4">
    <source>
        <dbReference type="ARBA" id="ARBA00022989"/>
    </source>
</evidence>
<feature type="domain" description="Major facilitator superfamily (MFS) profile" evidence="7">
    <location>
        <begin position="1"/>
        <end position="190"/>
    </location>
</feature>
<dbReference type="Proteomes" id="UP001500218">
    <property type="component" value="Unassembled WGS sequence"/>
</dbReference>
<dbReference type="PANTHER" id="PTHR23513">
    <property type="entry name" value="INTEGRAL MEMBRANE EFFLUX PROTEIN-RELATED"/>
    <property type="match status" value="1"/>
</dbReference>
<feature type="transmembrane region" description="Helical" evidence="6">
    <location>
        <begin position="286"/>
        <end position="305"/>
    </location>
</feature>
<keyword evidence="2" id="KW-1003">Cell membrane</keyword>
<feature type="domain" description="Major facilitator superfamily (MFS) profile" evidence="7">
    <location>
        <begin position="218"/>
        <end position="400"/>
    </location>
</feature>
<organism evidence="8 9">
    <name type="scientific">Luedemannella flava</name>
    <dbReference type="NCBI Taxonomy" id="349316"/>
    <lineage>
        <taxon>Bacteria</taxon>
        <taxon>Bacillati</taxon>
        <taxon>Actinomycetota</taxon>
        <taxon>Actinomycetes</taxon>
        <taxon>Micromonosporales</taxon>
        <taxon>Micromonosporaceae</taxon>
        <taxon>Luedemannella</taxon>
    </lineage>
</organism>